<protein>
    <submittedName>
        <fullName evidence="3">Carbohydrate sulfotransferase 3</fullName>
    </submittedName>
</protein>
<name>A0AAD9UYN6_ACRCE</name>
<feature type="domain" description="Sulfotransferase" evidence="2">
    <location>
        <begin position="49"/>
        <end position="351"/>
    </location>
</feature>
<comment type="caution">
    <text evidence="3">The sequence shown here is derived from an EMBL/GenBank/DDBJ whole genome shotgun (WGS) entry which is preliminary data.</text>
</comment>
<dbReference type="EMBL" id="JARQWQ010000068">
    <property type="protein sequence ID" value="KAK2554582.1"/>
    <property type="molecule type" value="Genomic_DNA"/>
</dbReference>
<evidence type="ECO:0000313" key="3">
    <source>
        <dbReference type="EMBL" id="KAK2554582.1"/>
    </source>
</evidence>
<dbReference type="InterPro" id="IPR051135">
    <property type="entry name" value="Gal/GlcNAc/GalNAc_ST"/>
</dbReference>
<dbReference type="GO" id="GO:0006790">
    <property type="term" value="P:sulfur compound metabolic process"/>
    <property type="evidence" value="ECO:0007669"/>
    <property type="project" value="TreeGrafter"/>
</dbReference>
<dbReference type="SUPFAM" id="SSF52540">
    <property type="entry name" value="P-loop containing nucleoside triphosphate hydrolases"/>
    <property type="match status" value="1"/>
</dbReference>
<organism evidence="3 4">
    <name type="scientific">Acropora cervicornis</name>
    <name type="common">Staghorn coral</name>
    <dbReference type="NCBI Taxonomy" id="6130"/>
    <lineage>
        <taxon>Eukaryota</taxon>
        <taxon>Metazoa</taxon>
        <taxon>Cnidaria</taxon>
        <taxon>Anthozoa</taxon>
        <taxon>Hexacorallia</taxon>
        <taxon>Scleractinia</taxon>
        <taxon>Astrocoeniina</taxon>
        <taxon>Acroporidae</taxon>
        <taxon>Acropora</taxon>
    </lineage>
</organism>
<sequence>MRLEVLKTTPQSLRHIATMETTTTMAPFTKKEDKRVTEKNIDKQQARRSLLIFGQDRTGTTFLSAMFAQDPQMFIVYEPLWITKGWRSNEPNYNCSGCEIEIVNAILSCNFSRYPSSTKLLWYVKTAWTGALPVNIFTTNHFCNSSGQRKADCSKMRENPNFVDRVCKENFKHSVVKVSPERLPREKLADLVPQVILENPGTEVRVLHLVRDPRGNLNSRINIKWTKDYPHPMLASHARRLCKASLSDLDHVDKLKLTGRYKRVWYKQIADDPVETARDIYNFAGFQIPPDVEKWIIRSTTPNKTQQKQELNNPYSPVRRAKGNADKWRNQAFFKRNQVIERECRLVMDKLGLKRVRKPD</sequence>
<proteinExistence type="predicted"/>
<dbReference type="PANTHER" id="PTHR10704:SF44">
    <property type="entry name" value="LD35051P-RELATED"/>
    <property type="match status" value="1"/>
</dbReference>
<keyword evidence="4" id="KW-1185">Reference proteome</keyword>
<dbReference type="PANTHER" id="PTHR10704">
    <property type="entry name" value="CARBOHYDRATE SULFOTRANSFERASE"/>
    <property type="match status" value="1"/>
</dbReference>
<dbReference type="GO" id="GO:0006044">
    <property type="term" value="P:N-acetylglucosamine metabolic process"/>
    <property type="evidence" value="ECO:0007669"/>
    <property type="project" value="TreeGrafter"/>
</dbReference>
<accession>A0AAD9UYN6</accession>
<dbReference type="GO" id="GO:0001517">
    <property type="term" value="F:N-acetylglucosamine 6-O-sulfotransferase activity"/>
    <property type="evidence" value="ECO:0007669"/>
    <property type="project" value="TreeGrafter"/>
</dbReference>
<reference evidence="3" key="1">
    <citation type="journal article" date="2023" name="G3 (Bethesda)">
        <title>Whole genome assembly and annotation of the endangered Caribbean coral Acropora cervicornis.</title>
        <authorList>
            <person name="Selwyn J.D."/>
            <person name="Vollmer S.V."/>
        </authorList>
    </citation>
    <scope>NUCLEOTIDE SEQUENCE</scope>
    <source>
        <strain evidence="3">K2</strain>
    </source>
</reference>
<dbReference type="Gene3D" id="3.40.50.300">
    <property type="entry name" value="P-loop containing nucleotide triphosphate hydrolases"/>
    <property type="match status" value="1"/>
</dbReference>
<evidence type="ECO:0000256" key="1">
    <source>
        <dbReference type="SAM" id="MobiDB-lite"/>
    </source>
</evidence>
<dbReference type="Proteomes" id="UP001249851">
    <property type="component" value="Unassembled WGS sequence"/>
</dbReference>
<evidence type="ECO:0000313" key="4">
    <source>
        <dbReference type="Proteomes" id="UP001249851"/>
    </source>
</evidence>
<dbReference type="AlphaFoldDB" id="A0AAD9UYN6"/>
<dbReference type="InterPro" id="IPR000863">
    <property type="entry name" value="Sulfotransferase_dom"/>
</dbReference>
<feature type="region of interest" description="Disordered" evidence="1">
    <location>
        <begin position="301"/>
        <end position="322"/>
    </location>
</feature>
<gene>
    <name evidence="3" type="ORF">P5673_023808</name>
</gene>
<dbReference type="Pfam" id="PF00685">
    <property type="entry name" value="Sulfotransfer_1"/>
    <property type="match status" value="1"/>
</dbReference>
<reference evidence="3" key="2">
    <citation type="journal article" date="2023" name="Science">
        <title>Genomic signatures of disease resistance in endangered staghorn corals.</title>
        <authorList>
            <person name="Vollmer S.V."/>
            <person name="Selwyn J.D."/>
            <person name="Despard B.A."/>
            <person name="Roesel C.L."/>
        </authorList>
    </citation>
    <scope>NUCLEOTIDE SEQUENCE</scope>
    <source>
        <strain evidence="3">K2</strain>
    </source>
</reference>
<dbReference type="InterPro" id="IPR027417">
    <property type="entry name" value="P-loop_NTPase"/>
</dbReference>
<feature type="compositionally biased region" description="Polar residues" evidence="1">
    <location>
        <begin position="301"/>
        <end position="315"/>
    </location>
</feature>
<evidence type="ECO:0000259" key="2">
    <source>
        <dbReference type="Pfam" id="PF00685"/>
    </source>
</evidence>